<gene>
    <name evidence="8" type="primary">rps14</name>
</gene>
<keyword evidence="5" id="KW-0687">Ribonucleoprotein</keyword>
<dbReference type="PANTHER" id="PTHR19836">
    <property type="entry name" value="30S RIBOSOMAL PROTEIN S14"/>
    <property type="match status" value="1"/>
</dbReference>
<proteinExistence type="inferred from homology"/>
<dbReference type="PANTHER" id="PTHR19836:SF30">
    <property type="entry name" value="RIBOSOMAL PROTEIN S14"/>
    <property type="match status" value="1"/>
</dbReference>
<dbReference type="InterPro" id="IPR001209">
    <property type="entry name" value="Ribosomal_uS14"/>
</dbReference>
<keyword evidence="3 8" id="KW-0689">Ribosomal protein</keyword>
<dbReference type="AlphaFoldDB" id="A0A5J6DTQ4"/>
<geneLocation type="mitochondrion" evidence="8"/>
<sequence length="99" mass="11782">MKNIVKRDQKRRNLFFKNELKRVQYKSVIKNYKIPGETKEKCVFKLNKIPRNSSRVRVKNRCILTGRGKAVYSFCRLSRIRFRELCSQGLLLGVTKSSW</sequence>
<dbReference type="GO" id="GO:0003735">
    <property type="term" value="F:structural constituent of ribosome"/>
    <property type="evidence" value="ECO:0007669"/>
    <property type="project" value="InterPro"/>
</dbReference>
<accession>A0A5J6DTQ4</accession>
<evidence type="ECO:0000256" key="3">
    <source>
        <dbReference type="ARBA" id="ARBA00022980"/>
    </source>
</evidence>
<dbReference type="GO" id="GO:0015935">
    <property type="term" value="C:small ribosomal subunit"/>
    <property type="evidence" value="ECO:0007669"/>
    <property type="project" value="TreeGrafter"/>
</dbReference>
<evidence type="ECO:0000313" key="8">
    <source>
        <dbReference type="EMBL" id="QES94796.1"/>
    </source>
</evidence>
<evidence type="ECO:0000256" key="7">
    <source>
        <dbReference type="ARBA" id="ARBA00042804"/>
    </source>
</evidence>
<dbReference type="GO" id="GO:0005739">
    <property type="term" value="C:mitochondrion"/>
    <property type="evidence" value="ECO:0007669"/>
    <property type="project" value="UniProtKB-SubCell"/>
</dbReference>
<reference evidence="8" key="1">
    <citation type="journal article" date="2019" name="Sci. Rep.">
        <title>Dynamic evolution of mitochondrial genomes in Trebouxiophyceae, including the first completely assembled mtDNA from a lichen-symbiont microalga (Trebouxia sp. TR9).</title>
        <authorList>
            <person name="Martinez-Alberola F."/>
            <person name="Barreno E."/>
            <person name="Casano L.M."/>
            <person name="Gasulla F."/>
            <person name="Molins A."/>
            <person name="del Campo E.M."/>
        </authorList>
    </citation>
    <scope>NUCLEOTIDE SEQUENCE</scope>
</reference>
<protein>
    <recommendedName>
        <fullName evidence="6">Small ribosomal subunit protein uS14m</fullName>
    </recommendedName>
    <alternativeName>
        <fullName evidence="7">Ribosomal protein S14, mitochondrial</fullName>
    </alternativeName>
</protein>
<evidence type="ECO:0000256" key="2">
    <source>
        <dbReference type="ARBA" id="ARBA00009083"/>
    </source>
</evidence>
<dbReference type="GO" id="GO:0006412">
    <property type="term" value="P:translation"/>
    <property type="evidence" value="ECO:0007669"/>
    <property type="project" value="InterPro"/>
</dbReference>
<evidence type="ECO:0000256" key="4">
    <source>
        <dbReference type="ARBA" id="ARBA00023128"/>
    </source>
</evidence>
<dbReference type="FunFam" id="1.10.287.1480:FF:000001">
    <property type="entry name" value="30S ribosomal protein S14"/>
    <property type="match status" value="1"/>
</dbReference>
<dbReference type="NCBIfam" id="NF006477">
    <property type="entry name" value="PRK08881.1"/>
    <property type="match status" value="1"/>
</dbReference>
<dbReference type="Pfam" id="PF00253">
    <property type="entry name" value="Ribosomal_S14"/>
    <property type="match status" value="1"/>
</dbReference>
<dbReference type="Gene3D" id="1.10.287.1480">
    <property type="match status" value="1"/>
</dbReference>
<evidence type="ECO:0000256" key="1">
    <source>
        <dbReference type="ARBA" id="ARBA00004173"/>
    </source>
</evidence>
<keyword evidence="4 8" id="KW-0496">Mitochondrion</keyword>
<evidence type="ECO:0000256" key="5">
    <source>
        <dbReference type="ARBA" id="ARBA00023274"/>
    </source>
</evidence>
<name>A0A5J6DTQ4_9CHLO</name>
<comment type="subcellular location">
    <subcellularLocation>
        <location evidence="1">Mitochondrion</location>
    </subcellularLocation>
</comment>
<evidence type="ECO:0000256" key="6">
    <source>
        <dbReference type="ARBA" id="ARBA00040774"/>
    </source>
</evidence>
<dbReference type="EMBL" id="MH917293">
    <property type="protein sequence ID" value="QES94796.1"/>
    <property type="molecule type" value="Genomic_DNA"/>
</dbReference>
<organism evidence="8">
    <name type="scientific">Trebouxia lynnae</name>
    <dbReference type="NCBI Taxonomy" id="1825957"/>
    <lineage>
        <taxon>Eukaryota</taxon>
        <taxon>Viridiplantae</taxon>
        <taxon>Chlorophyta</taxon>
        <taxon>core chlorophytes</taxon>
        <taxon>Trebouxiophyceae</taxon>
        <taxon>Trebouxiales</taxon>
        <taxon>Trebouxiaceae</taxon>
        <taxon>Trebouxia</taxon>
    </lineage>
</organism>
<comment type="similarity">
    <text evidence="2">Belongs to the universal ribosomal protein uS14 family.</text>
</comment>
<dbReference type="SUPFAM" id="SSF57716">
    <property type="entry name" value="Glucocorticoid receptor-like (DNA-binding domain)"/>
    <property type="match status" value="1"/>
</dbReference>